<feature type="compositionally biased region" description="Basic and acidic residues" evidence="1">
    <location>
        <begin position="272"/>
        <end position="289"/>
    </location>
</feature>
<evidence type="ECO:0000313" key="3">
    <source>
        <dbReference type="EMBL" id="KAK1620279.1"/>
    </source>
</evidence>
<accession>A0AAD8RII3</accession>
<dbReference type="Gene3D" id="4.10.60.10">
    <property type="entry name" value="Zinc finger, CCHC-type"/>
    <property type="match status" value="1"/>
</dbReference>
<dbReference type="AlphaFoldDB" id="A0AAD8RII3"/>
<evidence type="ECO:0000256" key="1">
    <source>
        <dbReference type="SAM" id="MobiDB-lite"/>
    </source>
</evidence>
<feature type="compositionally biased region" description="Polar residues" evidence="1">
    <location>
        <begin position="293"/>
        <end position="304"/>
    </location>
</feature>
<organism evidence="3 4">
    <name type="scientific">Lolium multiflorum</name>
    <name type="common">Italian ryegrass</name>
    <name type="synonym">Lolium perenne subsp. multiflorum</name>
    <dbReference type="NCBI Taxonomy" id="4521"/>
    <lineage>
        <taxon>Eukaryota</taxon>
        <taxon>Viridiplantae</taxon>
        <taxon>Streptophyta</taxon>
        <taxon>Embryophyta</taxon>
        <taxon>Tracheophyta</taxon>
        <taxon>Spermatophyta</taxon>
        <taxon>Magnoliopsida</taxon>
        <taxon>Liliopsida</taxon>
        <taxon>Poales</taxon>
        <taxon>Poaceae</taxon>
        <taxon>BOP clade</taxon>
        <taxon>Pooideae</taxon>
        <taxon>Poodae</taxon>
        <taxon>Poeae</taxon>
        <taxon>Poeae Chloroplast Group 2 (Poeae type)</taxon>
        <taxon>Loliodinae</taxon>
        <taxon>Loliinae</taxon>
        <taxon>Lolium</taxon>
    </lineage>
</organism>
<dbReference type="SUPFAM" id="SSF57756">
    <property type="entry name" value="Retrovirus zinc finger-like domains"/>
    <property type="match status" value="1"/>
</dbReference>
<feature type="domain" description="CCHC-type" evidence="2">
    <location>
        <begin position="21"/>
        <end position="37"/>
    </location>
</feature>
<feature type="region of interest" description="Disordered" evidence="1">
    <location>
        <begin position="430"/>
        <end position="488"/>
    </location>
</feature>
<dbReference type="PANTHER" id="PTHR33170">
    <property type="entry name" value="DUF4283 DOMAIN-CONTAINING PROTEIN-RELATED"/>
    <property type="match status" value="1"/>
</dbReference>
<dbReference type="PANTHER" id="PTHR33170:SF40">
    <property type="entry name" value="OS04G0557100 PROTEIN"/>
    <property type="match status" value="1"/>
</dbReference>
<dbReference type="InterPro" id="IPR001878">
    <property type="entry name" value="Znf_CCHC"/>
</dbReference>
<feature type="compositionally biased region" description="Low complexity" evidence="1">
    <location>
        <begin position="473"/>
        <end position="484"/>
    </location>
</feature>
<evidence type="ECO:0000259" key="2">
    <source>
        <dbReference type="SMART" id="SM00343"/>
    </source>
</evidence>
<dbReference type="SMART" id="SM00343">
    <property type="entry name" value="ZnF_C2HC"/>
    <property type="match status" value="2"/>
</dbReference>
<evidence type="ECO:0000313" key="4">
    <source>
        <dbReference type="Proteomes" id="UP001231189"/>
    </source>
</evidence>
<keyword evidence="4" id="KW-1185">Reference proteome</keyword>
<reference evidence="3" key="1">
    <citation type="submission" date="2023-07" db="EMBL/GenBank/DDBJ databases">
        <title>A chromosome-level genome assembly of Lolium multiflorum.</title>
        <authorList>
            <person name="Chen Y."/>
            <person name="Copetti D."/>
            <person name="Kolliker R."/>
            <person name="Studer B."/>
        </authorList>
    </citation>
    <scope>NUCLEOTIDE SEQUENCE</scope>
    <source>
        <strain evidence="3">02402/16</strain>
        <tissue evidence="3">Leaf</tissue>
    </source>
</reference>
<feature type="domain" description="CCHC-type" evidence="2">
    <location>
        <begin position="39"/>
        <end position="55"/>
    </location>
</feature>
<dbReference type="InterPro" id="IPR036875">
    <property type="entry name" value="Znf_CCHC_sf"/>
</dbReference>
<name>A0AAD8RII3_LOLMU</name>
<comment type="caution">
    <text evidence="3">The sequence shown here is derived from an EMBL/GenBank/DDBJ whole genome shotgun (WGS) entry which is preliminary data.</text>
</comment>
<gene>
    <name evidence="3" type="ORF">QYE76_025796</name>
</gene>
<feature type="region of interest" description="Disordered" evidence="1">
    <location>
        <begin position="260"/>
        <end position="316"/>
    </location>
</feature>
<dbReference type="GO" id="GO:0003676">
    <property type="term" value="F:nucleic acid binding"/>
    <property type="evidence" value="ECO:0007669"/>
    <property type="project" value="InterPro"/>
</dbReference>
<dbReference type="GO" id="GO:0008270">
    <property type="term" value="F:zinc ion binding"/>
    <property type="evidence" value="ECO:0007669"/>
    <property type="project" value="InterPro"/>
</dbReference>
<dbReference type="EMBL" id="JAUUTY010000006">
    <property type="protein sequence ID" value="KAK1620279.1"/>
    <property type="molecule type" value="Genomic_DNA"/>
</dbReference>
<proteinExistence type="predicted"/>
<protein>
    <recommendedName>
        <fullName evidence="2">CCHC-type domain-containing protein</fullName>
    </recommendedName>
</protein>
<dbReference type="Proteomes" id="UP001231189">
    <property type="component" value="Unassembled WGS sequence"/>
</dbReference>
<sequence>METSSVESFSSRAQKKIDKMLCLRCDENGHFAETCTDVLCLYCEKTSHVSANCPLLSMPKPVAITYGVSRNELIFHEVPASSDVTFKHDSGKVGKISVTGGILSPPEIVKELEWIIPGDHQWDLRDTEDGAYKAIFPSKADLARMTKIINVPVSGTSMFLHFEKWSATDLDKFYLSQVWVRVHGCCYKERCDYLSLFGVGSLIGKAIEIDMEYTRAHTDVRMLVEVTRVECIPTTTIDHTYDGQGYGLLFKVEGDKGKDKVDMDMQDANTEDDPKGSESKDEEMKKGDEPSSMGGQDKSSSTAISYLPKTSDVPPKQAHAASLPVLRVGAIDVPYSNVLFRSERKAINIVPRRLWGDYVEDDEDSLPSPLPRLKQSGIEVLVDSTTMAVKNDTATIDNISASVRPQSEVRTGRLFMKEVETFSAATNNAQAEERLRDDSAAEVQQMDERTDAGARTPAPLSDVSPMRNVSTFSASGGSHGAHGAEPFSALPSDDTNIMSNAAQSKAAKMPGMVSKSVGTGVYLGDRYSMEDVVNFGGIPAKAAEVRSSERIRLQPNADAPQMERAQTLTQAKKAGSIPGYPFSYSLDPYVVLSPARRGEPCYGYWVQPTGNGSTGFLQPVRLAC</sequence>